<protein>
    <submittedName>
        <fullName evidence="2">Uncharacterized protein</fullName>
    </submittedName>
</protein>
<feature type="region of interest" description="Disordered" evidence="1">
    <location>
        <begin position="99"/>
        <end position="157"/>
    </location>
</feature>
<keyword evidence="3" id="KW-1185">Reference proteome</keyword>
<reference evidence="2 3" key="1">
    <citation type="submission" date="2023-08" db="EMBL/GenBank/DDBJ databases">
        <title>Black Yeasts Isolated from many extreme environments.</title>
        <authorList>
            <person name="Coleine C."/>
            <person name="Stajich J.E."/>
            <person name="Selbmann L."/>
        </authorList>
    </citation>
    <scope>NUCLEOTIDE SEQUENCE [LARGE SCALE GENOMIC DNA]</scope>
    <source>
        <strain evidence="2 3">CCFEE 5885</strain>
    </source>
</reference>
<comment type="caution">
    <text evidence="2">The sequence shown here is derived from an EMBL/GenBank/DDBJ whole genome shotgun (WGS) entry which is preliminary data.</text>
</comment>
<dbReference type="EMBL" id="JAVRRG010000023">
    <property type="protein sequence ID" value="KAK5096239.1"/>
    <property type="molecule type" value="Genomic_DNA"/>
</dbReference>
<accession>A0ABR0KHE4</accession>
<evidence type="ECO:0000313" key="2">
    <source>
        <dbReference type="EMBL" id="KAK5096239.1"/>
    </source>
</evidence>
<feature type="region of interest" description="Disordered" evidence="1">
    <location>
        <begin position="264"/>
        <end position="289"/>
    </location>
</feature>
<feature type="compositionally biased region" description="Polar residues" evidence="1">
    <location>
        <begin position="264"/>
        <end position="280"/>
    </location>
</feature>
<name>A0ABR0KHE4_9EURO</name>
<dbReference type="Proteomes" id="UP001345013">
    <property type="component" value="Unassembled WGS sequence"/>
</dbReference>
<proteinExistence type="predicted"/>
<gene>
    <name evidence="2" type="ORF">LTR24_002645</name>
</gene>
<sequence>MPSKARPGRGVYEVLEELGLGSKQANELLRTQLLAYNDVHDRELTQSLGDDYDELPLDVSLTFLNSHGAQFFGAGRSKWLWPEDSAALVGRVAEIMRRQHAYKRDPTRKRGRSKSPDSTASRSTKSSRRTGSRNRDGSDFLFPAFPTDIGNTRRNSLLPSANDHVQLRSQEHDDDTIVARPRFDRASRRSGHVSAALPARPTTQHISQPPFHGYPFVSDTSVATPTRHPLPQNPTAHVISTSSGSAPRLTSFVHPGNRRFSAMSEETQSTEQTFSPSTAALTHGGCPAA</sequence>
<evidence type="ECO:0000313" key="3">
    <source>
        <dbReference type="Proteomes" id="UP001345013"/>
    </source>
</evidence>
<organism evidence="2 3">
    <name type="scientific">Lithohypha guttulata</name>
    <dbReference type="NCBI Taxonomy" id="1690604"/>
    <lineage>
        <taxon>Eukaryota</taxon>
        <taxon>Fungi</taxon>
        <taxon>Dikarya</taxon>
        <taxon>Ascomycota</taxon>
        <taxon>Pezizomycotina</taxon>
        <taxon>Eurotiomycetes</taxon>
        <taxon>Chaetothyriomycetidae</taxon>
        <taxon>Chaetothyriales</taxon>
        <taxon>Trichomeriaceae</taxon>
        <taxon>Lithohypha</taxon>
    </lineage>
</organism>
<evidence type="ECO:0000256" key="1">
    <source>
        <dbReference type="SAM" id="MobiDB-lite"/>
    </source>
</evidence>